<dbReference type="RefSeq" id="WP_154664741.1">
    <property type="nucleotide sequence ID" value="NZ_DF968181.1"/>
</dbReference>
<keyword evidence="1" id="KW-0472">Membrane</keyword>
<keyword evidence="1" id="KW-0812">Transmembrane</keyword>
<keyword evidence="1" id="KW-1133">Transmembrane helix</keyword>
<evidence type="ECO:0008006" key="4">
    <source>
        <dbReference type="Google" id="ProtNLM"/>
    </source>
</evidence>
<evidence type="ECO:0000313" key="3">
    <source>
        <dbReference type="Proteomes" id="UP000053370"/>
    </source>
</evidence>
<evidence type="ECO:0000256" key="1">
    <source>
        <dbReference type="SAM" id="Phobius"/>
    </source>
</evidence>
<organism evidence="2">
    <name type="scientific">Flexilinea flocculi</name>
    <dbReference type="NCBI Taxonomy" id="1678840"/>
    <lineage>
        <taxon>Bacteria</taxon>
        <taxon>Bacillati</taxon>
        <taxon>Chloroflexota</taxon>
        <taxon>Anaerolineae</taxon>
        <taxon>Anaerolineales</taxon>
        <taxon>Anaerolineaceae</taxon>
        <taxon>Flexilinea</taxon>
    </lineage>
</organism>
<dbReference type="EMBL" id="DF968181">
    <property type="protein sequence ID" value="GAP40881.1"/>
    <property type="molecule type" value="Genomic_DNA"/>
</dbReference>
<sequence length="50" mass="5344">MALRFLKDNRGIESTEVALIIAVVVLVAYGAYRLLGQNIAAIVTDIAGKI</sequence>
<gene>
    <name evidence="2" type="ORF">ATC1_13863</name>
</gene>
<reference evidence="2" key="1">
    <citation type="journal article" date="2015" name="Genome Announc.">
        <title>Draft Genome Sequence of Anaerolineae Strain TC1, a Novel Isolate from a Methanogenic Wastewater Treatment System.</title>
        <authorList>
            <person name="Matsuura N."/>
            <person name="Tourlousse D.M."/>
            <person name="Sun L."/>
            <person name="Toyonaga M."/>
            <person name="Kuroda K."/>
            <person name="Ohashi A."/>
            <person name="Cruz R."/>
            <person name="Yamaguchi T."/>
            <person name="Sekiguchi Y."/>
        </authorList>
    </citation>
    <scope>NUCLEOTIDE SEQUENCE [LARGE SCALE GENOMIC DNA]</scope>
    <source>
        <strain evidence="2">TC1</strain>
    </source>
</reference>
<evidence type="ECO:0000313" key="2">
    <source>
        <dbReference type="EMBL" id="GAP40881.1"/>
    </source>
</evidence>
<feature type="transmembrane region" description="Helical" evidence="1">
    <location>
        <begin position="12"/>
        <end position="32"/>
    </location>
</feature>
<keyword evidence="3" id="KW-1185">Reference proteome</keyword>
<protein>
    <recommendedName>
        <fullName evidence="4">Flp pilus assembly protein, pilin Flp</fullName>
    </recommendedName>
</protein>
<dbReference type="STRING" id="1678840.ATC1_13863"/>
<dbReference type="Proteomes" id="UP000053370">
    <property type="component" value="Unassembled WGS sequence"/>
</dbReference>
<proteinExistence type="predicted"/>
<dbReference type="AlphaFoldDB" id="A0A0S7BTM6"/>
<name>A0A0S7BTM6_9CHLR</name>
<accession>A0A0S7BTM6</accession>